<dbReference type="InterPro" id="IPR033956">
    <property type="entry name" value="Translin"/>
</dbReference>
<dbReference type="SUPFAM" id="SSF74784">
    <property type="entry name" value="Translin"/>
    <property type="match status" value="1"/>
</dbReference>
<evidence type="ECO:0000256" key="4">
    <source>
        <dbReference type="ARBA" id="ARBA00022490"/>
    </source>
</evidence>
<reference evidence="8" key="1">
    <citation type="submission" date="2022-07" db="EMBL/GenBank/DDBJ databases">
        <title>Phylogenomic reconstructions and comparative analyses of Kickxellomycotina fungi.</title>
        <authorList>
            <person name="Reynolds N.K."/>
            <person name="Stajich J.E."/>
            <person name="Barry K."/>
            <person name="Grigoriev I.V."/>
            <person name="Crous P."/>
            <person name="Smith M.E."/>
        </authorList>
    </citation>
    <scope>NUCLEOTIDE SEQUENCE</scope>
    <source>
        <strain evidence="8">RSA 861</strain>
    </source>
</reference>
<dbReference type="Pfam" id="PF01997">
    <property type="entry name" value="Translin"/>
    <property type="match status" value="1"/>
</dbReference>
<dbReference type="GO" id="GO:0005634">
    <property type="term" value="C:nucleus"/>
    <property type="evidence" value="ECO:0007669"/>
    <property type="project" value="UniProtKB-SubCell"/>
</dbReference>
<evidence type="ECO:0000256" key="3">
    <source>
        <dbReference type="ARBA" id="ARBA00005902"/>
    </source>
</evidence>
<dbReference type="CDD" id="cd14819">
    <property type="entry name" value="Translin"/>
    <property type="match status" value="1"/>
</dbReference>
<comment type="caution">
    <text evidence="8">The sequence shown here is derived from an EMBL/GenBank/DDBJ whole genome shotgun (WGS) entry which is preliminary data.</text>
</comment>
<dbReference type="GO" id="GO:0005737">
    <property type="term" value="C:cytoplasm"/>
    <property type="evidence" value="ECO:0007669"/>
    <property type="project" value="UniProtKB-SubCell"/>
</dbReference>
<dbReference type="Gene3D" id="1.20.58.190">
    <property type="entry name" value="Translin, domain 1"/>
    <property type="match status" value="1"/>
</dbReference>
<dbReference type="InterPro" id="IPR016068">
    <property type="entry name" value="Translin_N"/>
</dbReference>
<evidence type="ECO:0000256" key="7">
    <source>
        <dbReference type="ARBA" id="ARBA00023242"/>
    </source>
</evidence>
<dbReference type="Gene3D" id="1.20.58.200">
    <property type="entry name" value="Translin, domain 2"/>
    <property type="match status" value="1"/>
</dbReference>
<dbReference type="EMBL" id="JANBPT010000046">
    <property type="protein sequence ID" value="KAJ1929136.1"/>
    <property type="molecule type" value="Genomic_DNA"/>
</dbReference>
<dbReference type="InterPro" id="IPR036081">
    <property type="entry name" value="Translin_sf"/>
</dbReference>
<evidence type="ECO:0000313" key="9">
    <source>
        <dbReference type="Proteomes" id="UP001150569"/>
    </source>
</evidence>
<sequence length="272" mass="30554">MDTQALVELQRSIQSRVEVEDAIRAHAKDLETACRSLSVPLSRIHVAKTDEEQNLIQFLNPSPIAYPHLDLQTVIRDTTPLFQPVRDHLQGISAAFPIAQFYRYNHLWSRSVQQAIFAAALLAYFEHKSLIMPEEIQGYLGVPVKVDNEPVAMFHLTLEEYLHGIFSLPSELARFAINSVTYQAYQRPLEISQFVAGLFSSFQVLNLKNDSIRKHFDSIKLGRRQVRNIDVCRYAGTVKPVTGHTQGAGNVDDGGQPAAMRCAETILLIVGK</sequence>
<name>A0A9W8E1W6_9FUNG</name>
<dbReference type="OrthoDB" id="829at2759"/>
<dbReference type="InterPro" id="IPR002848">
    <property type="entry name" value="Translin_fam"/>
</dbReference>
<protein>
    <submittedName>
        <fullName evidence="8">Translin-1</fullName>
    </submittedName>
</protein>
<comment type="subcellular location">
    <subcellularLocation>
        <location evidence="2">Cytoplasm</location>
    </subcellularLocation>
    <subcellularLocation>
        <location evidence="1">Nucleus</location>
    </subcellularLocation>
</comment>
<keyword evidence="4" id="KW-0963">Cytoplasm</keyword>
<keyword evidence="6" id="KW-0238">DNA-binding</keyword>
<comment type="similarity">
    <text evidence="3">Belongs to the translin family.</text>
</comment>
<evidence type="ECO:0000313" key="8">
    <source>
        <dbReference type="EMBL" id="KAJ1929136.1"/>
    </source>
</evidence>
<evidence type="ECO:0000256" key="6">
    <source>
        <dbReference type="ARBA" id="ARBA00023125"/>
    </source>
</evidence>
<keyword evidence="5" id="KW-0694">RNA-binding</keyword>
<dbReference type="GO" id="GO:0043565">
    <property type="term" value="F:sequence-specific DNA binding"/>
    <property type="evidence" value="ECO:0007669"/>
    <property type="project" value="InterPro"/>
</dbReference>
<dbReference type="PANTHER" id="PTHR10741">
    <property type="entry name" value="TRANSLIN AND TRANSLIN ASSOCIATED PROTEIN X"/>
    <property type="match status" value="1"/>
</dbReference>
<keyword evidence="7" id="KW-0539">Nucleus</keyword>
<dbReference type="InterPro" id="IPR016069">
    <property type="entry name" value="Translin_C"/>
</dbReference>
<organism evidence="8 9">
    <name type="scientific">Tieghemiomyces parasiticus</name>
    <dbReference type="NCBI Taxonomy" id="78921"/>
    <lineage>
        <taxon>Eukaryota</taxon>
        <taxon>Fungi</taxon>
        <taxon>Fungi incertae sedis</taxon>
        <taxon>Zoopagomycota</taxon>
        <taxon>Kickxellomycotina</taxon>
        <taxon>Dimargaritomycetes</taxon>
        <taxon>Dimargaritales</taxon>
        <taxon>Dimargaritaceae</taxon>
        <taxon>Tieghemiomyces</taxon>
    </lineage>
</organism>
<keyword evidence="9" id="KW-1185">Reference proteome</keyword>
<evidence type="ECO:0000256" key="5">
    <source>
        <dbReference type="ARBA" id="ARBA00022884"/>
    </source>
</evidence>
<gene>
    <name evidence="8" type="primary">tsn1_2</name>
    <name evidence="8" type="ORF">IWQ60_001447</name>
</gene>
<dbReference type="GO" id="GO:0003723">
    <property type="term" value="F:RNA binding"/>
    <property type="evidence" value="ECO:0007669"/>
    <property type="project" value="UniProtKB-KW"/>
</dbReference>
<dbReference type="GO" id="GO:0016070">
    <property type="term" value="P:RNA metabolic process"/>
    <property type="evidence" value="ECO:0007669"/>
    <property type="project" value="InterPro"/>
</dbReference>
<evidence type="ECO:0000256" key="2">
    <source>
        <dbReference type="ARBA" id="ARBA00004496"/>
    </source>
</evidence>
<dbReference type="Proteomes" id="UP001150569">
    <property type="component" value="Unassembled WGS sequence"/>
</dbReference>
<dbReference type="GO" id="GO:0003697">
    <property type="term" value="F:single-stranded DNA binding"/>
    <property type="evidence" value="ECO:0007669"/>
    <property type="project" value="InterPro"/>
</dbReference>
<accession>A0A9W8E1W6</accession>
<proteinExistence type="inferred from homology"/>
<evidence type="ECO:0000256" key="1">
    <source>
        <dbReference type="ARBA" id="ARBA00004123"/>
    </source>
</evidence>
<dbReference type="AlphaFoldDB" id="A0A9W8E1W6"/>